<keyword evidence="5" id="KW-1185">Reference proteome</keyword>
<dbReference type="Gene3D" id="3.40.50.300">
    <property type="entry name" value="P-loop containing nucleotide triphosphate hydrolases"/>
    <property type="match status" value="1"/>
</dbReference>
<accession>A0ABS0L1P8</accession>
<dbReference type="PROSITE" id="PS51192">
    <property type="entry name" value="HELICASE_ATP_BIND_1"/>
    <property type="match status" value="1"/>
</dbReference>
<dbReference type="InterPro" id="IPR049730">
    <property type="entry name" value="SNF2/RAD54-like_C"/>
</dbReference>
<dbReference type="EMBL" id="JADWYK010000005">
    <property type="protein sequence ID" value="MBG8553998.1"/>
    <property type="molecule type" value="Genomic_DNA"/>
</dbReference>
<proteinExistence type="predicted"/>
<keyword evidence="4" id="KW-0347">Helicase</keyword>
<dbReference type="SMART" id="SM00490">
    <property type="entry name" value="HELICc"/>
    <property type="match status" value="1"/>
</dbReference>
<keyword evidence="4" id="KW-0547">Nucleotide-binding</keyword>
<dbReference type="Pfam" id="PF00271">
    <property type="entry name" value="Helicase_C"/>
    <property type="match status" value="1"/>
</dbReference>
<dbReference type="PANTHER" id="PTHR45766:SF6">
    <property type="entry name" value="SWI_SNF-RELATED MATRIX-ASSOCIATED ACTIN-DEPENDENT REGULATOR OF CHROMATIN SUBFAMILY A-LIKE PROTEIN 1"/>
    <property type="match status" value="1"/>
</dbReference>
<dbReference type="PROSITE" id="PS51194">
    <property type="entry name" value="HELICASE_CTER"/>
    <property type="match status" value="1"/>
</dbReference>
<dbReference type="GO" id="GO:0004386">
    <property type="term" value="F:helicase activity"/>
    <property type="evidence" value="ECO:0007669"/>
    <property type="project" value="UniProtKB-KW"/>
</dbReference>
<dbReference type="Pfam" id="PF00176">
    <property type="entry name" value="SNF2-rel_dom"/>
    <property type="match status" value="1"/>
</dbReference>
<dbReference type="CDD" id="cd18793">
    <property type="entry name" value="SF2_C_SNF"/>
    <property type="match status" value="1"/>
</dbReference>
<evidence type="ECO:0000259" key="3">
    <source>
        <dbReference type="PROSITE" id="PS51194"/>
    </source>
</evidence>
<evidence type="ECO:0000313" key="4">
    <source>
        <dbReference type="EMBL" id="MBG8553998.1"/>
    </source>
</evidence>
<evidence type="ECO:0000313" key="5">
    <source>
        <dbReference type="Proteomes" id="UP000601099"/>
    </source>
</evidence>
<dbReference type="SUPFAM" id="SSF52540">
    <property type="entry name" value="P-loop containing nucleoside triphosphate hydrolases"/>
    <property type="match status" value="1"/>
</dbReference>
<dbReference type="RefSeq" id="WP_196955019.1">
    <property type="nucleotide sequence ID" value="NZ_JADWYK010000005.1"/>
</dbReference>
<dbReference type="Gene3D" id="3.30.870.10">
    <property type="entry name" value="Endonuclease Chain A"/>
    <property type="match status" value="1"/>
</dbReference>
<dbReference type="SMART" id="SM00487">
    <property type="entry name" value="DEXDc"/>
    <property type="match status" value="1"/>
</dbReference>
<sequence>MLLDNKTKVDSNPVTVYEFITRYLCRAGTLDVVTGYFSVAALARVYDDLNTHISACRLIIGDTAQIERESDKIIDLLTDNLGIEQALRLNKLVPKAVALLEQEKVAVKTLRPNFCHAKSYLYDCHTNDAQHHFYVMGSSNLTEAGLGIKATSNIELNTASFGGQSDYKELKNWFGELWKKPEARSAIKLEDGTTKDFKQHLIDLMQDLSRKYTPQEVYEKVLYELFRGELEAFTESPELSRDISHLRESEVFKILLPFQKAGVLSLIRMLQQYNGAILADAVGLGKTWQALAVIKFFEMQGAEVIVLCPKKLENNWQRYLYRRNSRFESDRLDYVVRFHTDLQGDLLEKKADKIKLDYFQSDRPKLLVIDESHNLRNDKSSRYKFLVKQLLEANRNIKVLLLSATPINTALTDVRNQFKLLAGGRNDGFAESLRVPNLQYVFAKAQEQFKLWQERPDPGKRVSEFVKELPEHFFELTDALIVARTRKQIKGRDNGLHFPTKEKPVNLYVGLDRIGGLEGFDTIFRAFRVNMTAYRPSEYTEQKTAGSILEDERQRDKFLVRMMAILLVKRLESCWYSFGLTVNRILTHHEGALAKIVAFEKQERSEGRLNLSDEEEQVLAEALDELDADDYAGADFALGKKRPVALNTLTNLPAFVKHLRMDVTKLRALAGHVQQMTDTVAAEDGPTSVDTKLQRLMKEIKAKRAKRPNQKIIIFTAFRDTAQYLFDELGKRGFLRMAMVSGQESKTDDGYLGKDFEPILERFAPFTKLYNERDWQAFYVKNGLPVTHKPTYQEWQLLMRAHDAKVTKQLDQPIDLLITTDCLSEGQNLQDGDCVMNYDIHWNPVRLIQRFGRVDRLGSPNASVIGYNFWPAASYDEYLNLKDRVENRMALLSLVGAEYEDALNPEFEAKMTGMDKTPLASQQADRMMRQMQTTWDDIEENGQTLGLDDFSLEPFRQELFDLLRRSEDKYRRMPNGIYTGFKARPELLPDAGKLPAGVIALLGYPRRPSGAGPEFRYEERHLAYAAPGAATRFVNHKDILSLLSLHQKEPRMVPAAIEQGQEAELQRLANLLDDWLAQRGGRQVLSALDSLFTFGTTGQGSSASLAPTAEQKMLEDKFQKDQFDLICWFAIS</sequence>
<comment type="caution">
    <text evidence="4">The sequence shown here is derived from an EMBL/GenBank/DDBJ whole genome shotgun (WGS) entry which is preliminary data.</text>
</comment>
<dbReference type="InterPro" id="IPR014001">
    <property type="entry name" value="Helicase_ATP-bd"/>
</dbReference>
<reference evidence="4 5" key="1">
    <citation type="submission" date="2020-11" db="EMBL/GenBank/DDBJ databases">
        <title>Hymenobacter sp.</title>
        <authorList>
            <person name="Kim M.K."/>
        </authorList>
    </citation>
    <scope>NUCLEOTIDE SEQUENCE [LARGE SCALE GENOMIC DNA]</scope>
    <source>
        <strain evidence="4 5">BT594</strain>
    </source>
</reference>
<dbReference type="InterPro" id="IPR038718">
    <property type="entry name" value="SNF2-like_sf"/>
</dbReference>
<evidence type="ECO:0000259" key="2">
    <source>
        <dbReference type="PROSITE" id="PS51192"/>
    </source>
</evidence>
<dbReference type="Proteomes" id="UP000601099">
    <property type="component" value="Unassembled WGS sequence"/>
</dbReference>
<dbReference type="InterPro" id="IPR000330">
    <property type="entry name" value="SNF2_N"/>
</dbReference>
<dbReference type="InterPro" id="IPR027417">
    <property type="entry name" value="P-loop_NTPase"/>
</dbReference>
<feature type="domain" description="Helicase ATP-binding" evidence="2">
    <location>
        <begin position="267"/>
        <end position="424"/>
    </location>
</feature>
<dbReference type="PANTHER" id="PTHR45766">
    <property type="entry name" value="DNA ANNEALING HELICASE AND ENDONUCLEASE ZRANB3 FAMILY MEMBER"/>
    <property type="match status" value="1"/>
</dbReference>
<keyword evidence="1" id="KW-0378">Hydrolase</keyword>
<evidence type="ECO:0000256" key="1">
    <source>
        <dbReference type="ARBA" id="ARBA00022801"/>
    </source>
</evidence>
<feature type="domain" description="Helicase C-terminal" evidence="3">
    <location>
        <begin position="692"/>
        <end position="907"/>
    </location>
</feature>
<name>A0ABS0L1P8_9BACT</name>
<dbReference type="Gene3D" id="3.40.50.10810">
    <property type="entry name" value="Tandem AAA-ATPase domain"/>
    <property type="match status" value="1"/>
</dbReference>
<keyword evidence="4" id="KW-0067">ATP-binding</keyword>
<gene>
    <name evidence="4" type="ORF">I5L79_10600</name>
</gene>
<protein>
    <submittedName>
        <fullName evidence="4">DEAD/DEAH box helicase family protein</fullName>
    </submittedName>
</protein>
<organism evidence="4 5">
    <name type="scientific">Hymenobacter guriensis</name>
    <dbReference type="NCBI Taxonomy" id="2793065"/>
    <lineage>
        <taxon>Bacteria</taxon>
        <taxon>Pseudomonadati</taxon>
        <taxon>Bacteroidota</taxon>
        <taxon>Cytophagia</taxon>
        <taxon>Cytophagales</taxon>
        <taxon>Hymenobacteraceae</taxon>
        <taxon>Hymenobacter</taxon>
    </lineage>
</organism>
<dbReference type="InterPro" id="IPR001650">
    <property type="entry name" value="Helicase_C-like"/>
</dbReference>